<dbReference type="Gene3D" id="3.20.20.30">
    <property type="entry name" value="Luciferase-like domain"/>
    <property type="match status" value="1"/>
</dbReference>
<sequence length="341" mass="38201">MKRKLEFGVGIPTGTEGLMYPIPFVKDIRDNIRIAVKAEELGYASVWGNDHVATQRYVVEDFGQAPNYYAPLITLAAIGEHTTTLKLATGLLVLPFRQPGILAKELASLDRLCGGRLMLGVGMGAYREEFEALFGDAAQGKLRGKMVDESLEILHRLFTEDVVSYKGDYFEVKDLQSTPKPVSDPFPFYIGGNSDQGIARAARYGQGWLPSGYTVEEFRGRVEILRHLLEKNGRSQDEVDVAPQFTVALGRTHEDAWNKYAASQQYRHMLSLASSTMKGMDLSDCIDRDLIGTPDEVVCRIEQYREAGVTSLPALLFTANTMSEFYDEMQWFAEDVMRKIK</sequence>
<dbReference type="NCBIfam" id="TIGR03619">
    <property type="entry name" value="F420_Rv2161c"/>
    <property type="match status" value="1"/>
</dbReference>
<keyword evidence="1" id="KW-0285">Flavoprotein</keyword>
<dbReference type="Pfam" id="PF00296">
    <property type="entry name" value="Bac_luciferase"/>
    <property type="match status" value="1"/>
</dbReference>
<keyword evidence="4" id="KW-0503">Monooxygenase</keyword>
<feature type="domain" description="Luciferase-like" evidence="5">
    <location>
        <begin position="6"/>
        <end position="310"/>
    </location>
</feature>
<dbReference type="PANTHER" id="PTHR42847">
    <property type="entry name" value="ALKANESULFONATE MONOOXYGENASE"/>
    <property type="match status" value="1"/>
</dbReference>
<dbReference type="GO" id="GO:0008726">
    <property type="term" value="F:alkanesulfonate monooxygenase activity"/>
    <property type="evidence" value="ECO:0007669"/>
    <property type="project" value="TreeGrafter"/>
</dbReference>
<evidence type="ECO:0000313" key="6">
    <source>
        <dbReference type="EMBL" id="MPM43493.1"/>
    </source>
</evidence>
<evidence type="ECO:0000256" key="2">
    <source>
        <dbReference type="ARBA" id="ARBA00022643"/>
    </source>
</evidence>
<dbReference type="GO" id="GO:0052749">
    <property type="term" value="F:glucose-6-phosphate dehydrogenase (coenzyme F420) activity"/>
    <property type="evidence" value="ECO:0007669"/>
    <property type="project" value="UniProtKB-EC"/>
</dbReference>
<dbReference type="PANTHER" id="PTHR42847:SF4">
    <property type="entry name" value="ALKANESULFONATE MONOOXYGENASE-RELATED"/>
    <property type="match status" value="1"/>
</dbReference>
<dbReference type="EC" id="1.1.98.2" evidence="6"/>
<dbReference type="GO" id="GO:0046306">
    <property type="term" value="P:alkanesulfonate catabolic process"/>
    <property type="evidence" value="ECO:0007669"/>
    <property type="project" value="TreeGrafter"/>
</dbReference>
<keyword evidence="2" id="KW-0288">FMN</keyword>
<comment type="caution">
    <text evidence="6">The sequence shown here is derived from an EMBL/GenBank/DDBJ whole genome shotgun (WGS) entry which is preliminary data.</text>
</comment>
<evidence type="ECO:0000256" key="4">
    <source>
        <dbReference type="ARBA" id="ARBA00023033"/>
    </source>
</evidence>
<dbReference type="InterPro" id="IPR019921">
    <property type="entry name" value="Lucif-like_OxRdtase_Rv2161c"/>
</dbReference>
<organism evidence="6">
    <name type="scientific">bioreactor metagenome</name>
    <dbReference type="NCBI Taxonomy" id="1076179"/>
    <lineage>
        <taxon>unclassified sequences</taxon>
        <taxon>metagenomes</taxon>
        <taxon>ecological metagenomes</taxon>
    </lineage>
</organism>
<evidence type="ECO:0000256" key="1">
    <source>
        <dbReference type="ARBA" id="ARBA00022630"/>
    </source>
</evidence>
<dbReference type="AlphaFoldDB" id="A0A644ZXY1"/>
<proteinExistence type="predicted"/>
<reference evidence="6" key="1">
    <citation type="submission" date="2019-08" db="EMBL/GenBank/DDBJ databases">
        <authorList>
            <person name="Kucharzyk K."/>
            <person name="Murdoch R.W."/>
            <person name="Higgins S."/>
            <person name="Loffler F."/>
        </authorList>
    </citation>
    <scope>NUCLEOTIDE SEQUENCE</scope>
</reference>
<dbReference type="EMBL" id="VSSQ01010123">
    <property type="protein sequence ID" value="MPM43493.1"/>
    <property type="molecule type" value="Genomic_DNA"/>
</dbReference>
<name>A0A644ZXY1_9ZZZZ</name>
<protein>
    <submittedName>
        <fullName evidence="6">F420-dependent glucose-6-phosphate dehydrogenase</fullName>
        <ecNumber evidence="6">1.1.98.2</ecNumber>
    </submittedName>
</protein>
<gene>
    <name evidence="6" type="primary">fgd_3</name>
    <name evidence="6" type="ORF">SDC9_90168</name>
</gene>
<keyword evidence="3 6" id="KW-0560">Oxidoreductase</keyword>
<accession>A0A644ZXY1</accession>
<dbReference type="SUPFAM" id="SSF51679">
    <property type="entry name" value="Bacterial luciferase-like"/>
    <property type="match status" value="1"/>
</dbReference>
<dbReference type="InterPro" id="IPR050172">
    <property type="entry name" value="SsuD_RutA_monooxygenase"/>
</dbReference>
<dbReference type="InterPro" id="IPR036661">
    <property type="entry name" value="Luciferase-like_sf"/>
</dbReference>
<dbReference type="InterPro" id="IPR011251">
    <property type="entry name" value="Luciferase-like_dom"/>
</dbReference>
<evidence type="ECO:0000259" key="5">
    <source>
        <dbReference type="Pfam" id="PF00296"/>
    </source>
</evidence>
<evidence type="ECO:0000256" key="3">
    <source>
        <dbReference type="ARBA" id="ARBA00023002"/>
    </source>
</evidence>